<reference evidence="1" key="1">
    <citation type="submission" date="2016-03" db="EMBL/GenBank/DDBJ databases">
        <title>Updated assembly of Pseudogymnoascus destructans, the fungus causing white-nose syndrome of bats.</title>
        <authorList>
            <person name="Palmer J.M."/>
            <person name="Drees K.P."/>
            <person name="Foster J.T."/>
            <person name="Lindner D.L."/>
        </authorList>
    </citation>
    <scope>NUCLEOTIDE SEQUENCE [LARGE SCALE GENOMIC DNA]</scope>
    <source>
        <strain evidence="1">20631-21</strain>
    </source>
</reference>
<dbReference type="Proteomes" id="UP000077154">
    <property type="component" value="Unassembled WGS sequence"/>
</dbReference>
<name>A0A177A0Z7_9PEZI</name>
<evidence type="ECO:0000313" key="1">
    <source>
        <dbReference type="EMBL" id="OAF55828.1"/>
    </source>
</evidence>
<protein>
    <submittedName>
        <fullName evidence="1">Uncharacterized protein</fullName>
    </submittedName>
</protein>
<dbReference type="EMBL" id="KV441407">
    <property type="protein sequence ID" value="OAF55828.1"/>
    <property type="molecule type" value="Genomic_DNA"/>
</dbReference>
<accession>A0A177A0Z7</accession>
<dbReference type="RefSeq" id="XP_024321127.1">
    <property type="nucleotide sequence ID" value="XM_024471402.1"/>
</dbReference>
<sequence>MTVWSCCWKTVGNLLDAELIVVESSGLLDAVGCKATNVCKRGGRRACQAHTFFDFRRRAILLDSVQGQDMASKRHLSLTETTDPPLSLVSRALDGTIIRRE</sequence>
<proteinExistence type="predicted"/>
<dbReference type="GeneID" id="36290882"/>
<dbReference type="AlphaFoldDB" id="A0A177A0Z7"/>
<gene>
    <name evidence="1" type="ORF">VC83_07838</name>
</gene>
<organism evidence="1">
    <name type="scientific">Pseudogymnoascus destructans</name>
    <dbReference type="NCBI Taxonomy" id="655981"/>
    <lineage>
        <taxon>Eukaryota</taxon>
        <taxon>Fungi</taxon>
        <taxon>Dikarya</taxon>
        <taxon>Ascomycota</taxon>
        <taxon>Pezizomycotina</taxon>
        <taxon>Leotiomycetes</taxon>
        <taxon>Thelebolales</taxon>
        <taxon>Thelebolaceae</taxon>
        <taxon>Pseudogymnoascus</taxon>
    </lineage>
</organism>